<sequence length="54" mass="6020">MSMLPLAINIGCPLTIVTIIMFPNWEGQSVSKHSSKQHGIKYAPNKRTPQCHSK</sequence>
<organism evidence="1">
    <name type="scientific">Arundo donax</name>
    <name type="common">Giant reed</name>
    <name type="synonym">Donax arundinaceus</name>
    <dbReference type="NCBI Taxonomy" id="35708"/>
    <lineage>
        <taxon>Eukaryota</taxon>
        <taxon>Viridiplantae</taxon>
        <taxon>Streptophyta</taxon>
        <taxon>Embryophyta</taxon>
        <taxon>Tracheophyta</taxon>
        <taxon>Spermatophyta</taxon>
        <taxon>Magnoliopsida</taxon>
        <taxon>Liliopsida</taxon>
        <taxon>Poales</taxon>
        <taxon>Poaceae</taxon>
        <taxon>PACMAD clade</taxon>
        <taxon>Arundinoideae</taxon>
        <taxon>Arundineae</taxon>
        <taxon>Arundo</taxon>
    </lineage>
</organism>
<reference evidence="1" key="2">
    <citation type="journal article" date="2015" name="Data Brief">
        <title>Shoot transcriptome of the giant reed, Arundo donax.</title>
        <authorList>
            <person name="Barrero R.A."/>
            <person name="Guerrero F.D."/>
            <person name="Moolhuijzen P."/>
            <person name="Goolsby J.A."/>
            <person name="Tidwell J."/>
            <person name="Bellgard S.E."/>
            <person name="Bellgard M.I."/>
        </authorList>
    </citation>
    <scope>NUCLEOTIDE SEQUENCE</scope>
    <source>
        <tissue evidence="1">Shoot tissue taken approximately 20 cm above the soil surface</tissue>
    </source>
</reference>
<dbReference type="AlphaFoldDB" id="A0A0A9SVK8"/>
<name>A0A0A9SVK8_ARUDO</name>
<dbReference type="EMBL" id="GBRH01279429">
    <property type="protein sequence ID" value="JAD18466.1"/>
    <property type="molecule type" value="Transcribed_RNA"/>
</dbReference>
<protein>
    <submittedName>
        <fullName evidence="1">Uncharacterized protein</fullName>
    </submittedName>
</protein>
<accession>A0A0A9SVK8</accession>
<proteinExistence type="predicted"/>
<reference evidence="1" key="1">
    <citation type="submission" date="2014-09" db="EMBL/GenBank/DDBJ databases">
        <authorList>
            <person name="Magalhaes I.L.F."/>
            <person name="Oliveira U."/>
            <person name="Santos F.R."/>
            <person name="Vidigal T.H.D.A."/>
            <person name="Brescovit A.D."/>
            <person name="Santos A.J."/>
        </authorList>
    </citation>
    <scope>NUCLEOTIDE SEQUENCE</scope>
    <source>
        <tissue evidence="1">Shoot tissue taken approximately 20 cm above the soil surface</tissue>
    </source>
</reference>
<evidence type="ECO:0000313" key="1">
    <source>
        <dbReference type="EMBL" id="JAD18466.1"/>
    </source>
</evidence>